<dbReference type="Proteomes" id="UP000255169">
    <property type="component" value="Unassembled WGS sequence"/>
</dbReference>
<dbReference type="Gene3D" id="2.60.40.1090">
    <property type="entry name" value="Fimbrial-type adhesion domain"/>
    <property type="match status" value="1"/>
</dbReference>
<keyword evidence="4" id="KW-0281">Fimbrium</keyword>
<dbReference type="GO" id="GO:0009289">
    <property type="term" value="C:pilus"/>
    <property type="evidence" value="ECO:0007669"/>
    <property type="project" value="UniProtKB-SubCell"/>
</dbReference>
<dbReference type="Pfam" id="PF00419">
    <property type="entry name" value="Fimbrial"/>
    <property type="match status" value="1"/>
</dbReference>
<evidence type="ECO:0000259" key="6">
    <source>
        <dbReference type="Pfam" id="PF00419"/>
    </source>
</evidence>
<keyword evidence="9" id="KW-1185">Reference proteome</keyword>
<dbReference type="InterPro" id="IPR008966">
    <property type="entry name" value="Adhesion_dom_sf"/>
</dbReference>
<dbReference type="OrthoDB" id="6522787at2"/>
<dbReference type="InterPro" id="IPR000259">
    <property type="entry name" value="Adhesion_dom_fimbrial"/>
</dbReference>
<feature type="chain" id="PRO_5015029317" evidence="5">
    <location>
        <begin position="21"/>
        <end position="174"/>
    </location>
</feature>
<dbReference type="PANTHER" id="PTHR33420">
    <property type="entry name" value="FIMBRIAL SUBUNIT ELFA-RELATED"/>
    <property type="match status" value="1"/>
</dbReference>
<dbReference type="eggNOG" id="COG3539">
    <property type="taxonomic scope" value="Bacteria"/>
</dbReference>
<keyword evidence="3 5" id="KW-0732">Signal</keyword>
<dbReference type="PATRIC" id="fig|29486.44.peg.923"/>
<evidence type="ECO:0000313" key="7">
    <source>
        <dbReference type="EMBL" id="CEK26153.1"/>
    </source>
</evidence>
<feature type="signal peptide" evidence="5">
    <location>
        <begin position="1"/>
        <end position="20"/>
    </location>
</feature>
<evidence type="ECO:0000256" key="1">
    <source>
        <dbReference type="ARBA" id="ARBA00004561"/>
    </source>
</evidence>
<evidence type="ECO:0000313" key="9">
    <source>
        <dbReference type="Proteomes" id="UP000255169"/>
    </source>
</evidence>
<dbReference type="AlphaFoldDB" id="A0A085U9H8"/>
<dbReference type="RefSeq" id="WP_004722450.1">
    <property type="nucleotide sequence ID" value="NZ_CABIHR010000033.1"/>
</dbReference>
<comment type="similarity">
    <text evidence="2">Belongs to the fimbrial protein family.</text>
</comment>
<comment type="subcellular location">
    <subcellularLocation>
        <location evidence="1">Fimbrium</location>
    </subcellularLocation>
</comment>
<proteinExistence type="inferred from homology"/>
<reference evidence="8 9" key="2">
    <citation type="submission" date="2018-06" db="EMBL/GenBank/DDBJ databases">
        <authorList>
            <consortium name="Pathogen Informatics"/>
            <person name="Doyle S."/>
        </authorList>
    </citation>
    <scope>NUCLEOTIDE SEQUENCE [LARGE SCALE GENOMIC DNA]</scope>
    <source>
        <strain evidence="8 9">NCTC10476</strain>
    </source>
</reference>
<evidence type="ECO:0000313" key="8">
    <source>
        <dbReference type="EMBL" id="SUQ00447.1"/>
    </source>
</evidence>
<gene>
    <name evidence="8" type="primary">fimA</name>
    <name evidence="7" type="ORF">CSF007_1825</name>
    <name evidence="8" type="ORF">NCTC10476_01739</name>
</gene>
<dbReference type="SUPFAM" id="SSF49401">
    <property type="entry name" value="Bacterial adhesins"/>
    <property type="match status" value="1"/>
</dbReference>
<protein>
    <submittedName>
        <fullName evidence="8">Putative mannose-resistant/Proteus-like fimbrial protein</fullName>
    </submittedName>
    <submittedName>
        <fullName evidence="7">Type 1 fimbriae major subunit FimA</fullName>
    </submittedName>
</protein>
<dbReference type="STRING" id="29486.UGYR_11650"/>
<dbReference type="InterPro" id="IPR050263">
    <property type="entry name" value="Bact_Fimbrial_Adh_Pro"/>
</dbReference>
<sequence length="174" mass="17889">MKKVLLTVMIAVSFSAAIQAAPPVSGSPGTIRFEGEIVTGACGIDSDSLDQKVDLGQVPSHLFTAKGDRSTAAKFDIVLTDCDTTTSKNATVTFTGASHSENAALLGITGAATHVGIRLQSGSNEYLALGTATKPILLSNGDNRLQFAAMYEATDAGVTAGDADSTAQFTVNYL</sequence>
<name>A0A085U9H8_YERRU</name>
<evidence type="ECO:0000256" key="3">
    <source>
        <dbReference type="ARBA" id="ARBA00022729"/>
    </source>
</evidence>
<dbReference type="PANTHER" id="PTHR33420:SF12">
    <property type="entry name" value="FIMBRIN-LIKE PROTEIN FIMI-RELATED"/>
    <property type="match status" value="1"/>
</dbReference>
<organism evidence="8 9">
    <name type="scientific">Yersinia ruckeri</name>
    <dbReference type="NCBI Taxonomy" id="29486"/>
    <lineage>
        <taxon>Bacteria</taxon>
        <taxon>Pseudomonadati</taxon>
        <taxon>Pseudomonadota</taxon>
        <taxon>Gammaproteobacteria</taxon>
        <taxon>Enterobacterales</taxon>
        <taxon>Yersiniaceae</taxon>
        <taxon>Yersinia</taxon>
    </lineage>
</organism>
<evidence type="ECO:0000256" key="2">
    <source>
        <dbReference type="ARBA" id="ARBA00006671"/>
    </source>
</evidence>
<reference evidence="7" key="1">
    <citation type="journal article" date="2015" name="Genome Announc.">
        <title>Complete Genome Sequence of Yersinia ruckeri Strain CSF007-82, Etiologic Agent of Red Mouth Disease in Salmonid Fish.</title>
        <authorList>
            <person name="Nelson M.C."/>
            <person name="LaPatra S.E."/>
            <person name="Welch T.J."/>
            <person name="Graf J."/>
        </authorList>
    </citation>
    <scope>NUCLEOTIDE SEQUENCE</scope>
    <source>
        <strain evidence="7">CSF007-82</strain>
    </source>
</reference>
<dbReference type="EMBL" id="LN681231">
    <property type="protein sequence ID" value="CEK26153.1"/>
    <property type="molecule type" value="Genomic_DNA"/>
</dbReference>
<dbReference type="EMBL" id="UHJG01000001">
    <property type="protein sequence ID" value="SUQ00447.1"/>
    <property type="molecule type" value="Genomic_DNA"/>
</dbReference>
<accession>A0A085U9H8</accession>
<dbReference type="InterPro" id="IPR036937">
    <property type="entry name" value="Adhesion_dom_fimbrial_sf"/>
</dbReference>
<dbReference type="KEGG" id="yrb:UGYR_11650"/>
<dbReference type="GeneID" id="66878138"/>
<feature type="domain" description="Fimbrial-type adhesion" evidence="6">
    <location>
        <begin position="31"/>
        <end position="173"/>
    </location>
</feature>
<dbReference type="GO" id="GO:0043709">
    <property type="term" value="P:cell adhesion involved in single-species biofilm formation"/>
    <property type="evidence" value="ECO:0007669"/>
    <property type="project" value="TreeGrafter"/>
</dbReference>
<evidence type="ECO:0000256" key="4">
    <source>
        <dbReference type="ARBA" id="ARBA00023263"/>
    </source>
</evidence>
<evidence type="ECO:0000256" key="5">
    <source>
        <dbReference type="SAM" id="SignalP"/>
    </source>
</evidence>